<dbReference type="AlphaFoldDB" id="B3RKB7"/>
<gene>
    <name evidence="3" type="ORF">TRIADDRAFT_52786</name>
</gene>
<sequence>MPEKMPSYRVLLYIFILTPLINGSQTVKCGNSSQDISARSICDCVDNCRNKFDEINCGKPTINLQAVEVSTLATIEHERIQQFKQQWSLRNLKGSSAAIFTIDTSIPQPWIYSICLNDNPIPNLSMRVFKPVPSLKYLYVATIVLF</sequence>
<name>B3RKB7_TRIAD</name>
<evidence type="ECO:0008006" key="5">
    <source>
        <dbReference type="Google" id="ProtNLM"/>
    </source>
</evidence>
<dbReference type="InParanoid" id="B3RKB7"/>
<dbReference type="KEGG" id="tad:TRIADDRAFT_52786"/>
<evidence type="ECO:0000256" key="1">
    <source>
        <dbReference type="ARBA" id="ARBA00023157"/>
    </source>
</evidence>
<dbReference type="SUPFAM" id="SSF57424">
    <property type="entry name" value="LDL receptor-like module"/>
    <property type="match status" value="1"/>
</dbReference>
<dbReference type="Gene3D" id="2.40.128.620">
    <property type="match status" value="1"/>
</dbReference>
<dbReference type="HOGENOM" id="CLU_1779809_0_0_1"/>
<keyword evidence="1" id="KW-1015">Disulfide bond</keyword>
<keyword evidence="4" id="KW-1185">Reference proteome</keyword>
<dbReference type="RefSeq" id="XP_002108374.1">
    <property type="nucleotide sequence ID" value="XM_002108338.1"/>
</dbReference>
<dbReference type="Proteomes" id="UP000009022">
    <property type="component" value="Unassembled WGS sequence"/>
</dbReference>
<dbReference type="InterPro" id="IPR036055">
    <property type="entry name" value="LDL_receptor-like_sf"/>
</dbReference>
<feature type="chain" id="PRO_5002796688" description="LRRNT domain-containing protein" evidence="2">
    <location>
        <begin position="27"/>
        <end position="146"/>
    </location>
</feature>
<dbReference type="EMBL" id="DS985241">
    <property type="protein sequence ID" value="EDV29172.1"/>
    <property type="molecule type" value="Genomic_DNA"/>
</dbReference>
<evidence type="ECO:0000313" key="4">
    <source>
        <dbReference type="Proteomes" id="UP000009022"/>
    </source>
</evidence>
<evidence type="ECO:0000256" key="2">
    <source>
        <dbReference type="SAM" id="SignalP"/>
    </source>
</evidence>
<feature type="signal peptide" evidence="2">
    <location>
        <begin position="1"/>
        <end position="26"/>
    </location>
</feature>
<proteinExistence type="predicted"/>
<accession>B3RKB7</accession>
<organism evidence="3 4">
    <name type="scientific">Trichoplax adhaerens</name>
    <name type="common">Trichoplax reptans</name>
    <dbReference type="NCBI Taxonomy" id="10228"/>
    <lineage>
        <taxon>Eukaryota</taxon>
        <taxon>Metazoa</taxon>
        <taxon>Placozoa</taxon>
        <taxon>Uniplacotomia</taxon>
        <taxon>Trichoplacea</taxon>
        <taxon>Trichoplacidae</taxon>
        <taxon>Trichoplax</taxon>
    </lineage>
</organism>
<evidence type="ECO:0000313" key="3">
    <source>
        <dbReference type="EMBL" id="EDV29172.1"/>
    </source>
</evidence>
<keyword evidence="2" id="KW-0732">Signal</keyword>
<reference evidence="3 4" key="1">
    <citation type="journal article" date="2008" name="Nature">
        <title>The Trichoplax genome and the nature of placozoans.</title>
        <authorList>
            <person name="Srivastava M."/>
            <person name="Begovic E."/>
            <person name="Chapman J."/>
            <person name="Putnam N.H."/>
            <person name="Hellsten U."/>
            <person name="Kawashima T."/>
            <person name="Kuo A."/>
            <person name="Mitros T."/>
            <person name="Salamov A."/>
            <person name="Carpenter M.L."/>
            <person name="Signorovitch A.Y."/>
            <person name="Moreno M.A."/>
            <person name="Kamm K."/>
            <person name="Grimwood J."/>
            <person name="Schmutz J."/>
            <person name="Shapiro H."/>
            <person name="Grigoriev I.V."/>
            <person name="Buss L.W."/>
            <person name="Schierwater B."/>
            <person name="Dellaporta S.L."/>
            <person name="Rokhsar D.S."/>
        </authorList>
    </citation>
    <scope>NUCLEOTIDE SEQUENCE [LARGE SCALE GENOMIC DNA]</scope>
    <source>
        <strain evidence="3 4">Grell-BS-1999</strain>
    </source>
</reference>
<dbReference type="CTD" id="6749589"/>
<dbReference type="GeneID" id="6749589"/>
<protein>
    <recommendedName>
        <fullName evidence="5">LRRNT domain-containing protein</fullName>
    </recommendedName>
</protein>